<dbReference type="InterPro" id="IPR000477">
    <property type="entry name" value="RT_dom"/>
</dbReference>
<dbReference type="PANTHER" id="PTHR37984">
    <property type="entry name" value="PROTEIN CBG26694"/>
    <property type="match status" value="1"/>
</dbReference>
<dbReference type="SUPFAM" id="SSF53098">
    <property type="entry name" value="Ribonuclease H-like"/>
    <property type="match status" value="1"/>
</dbReference>
<dbReference type="InterPro" id="IPR001584">
    <property type="entry name" value="Integrase_cat-core"/>
</dbReference>
<dbReference type="InterPro" id="IPR012337">
    <property type="entry name" value="RNaseH-like_sf"/>
</dbReference>
<dbReference type="InterPro" id="IPR050951">
    <property type="entry name" value="Retrovirus_Pol_polyprotein"/>
</dbReference>
<dbReference type="AlphaFoldDB" id="A0A4Y2BZE7"/>
<dbReference type="GO" id="GO:0042575">
    <property type="term" value="C:DNA polymerase complex"/>
    <property type="evidence" value="ECO:0007669"/>
    <property type="project" value="UniProtKB-ARBA"/>
</dbReference>
<protein>
    <submittedName>
        <fullName evidence="2">Transposon Ty3-I Gag-Pol polyprotein</fullName>
    </submittedName>
</protein>
<organism evidence="2 3">
    <name type="scientific">Araneus ventricosus</name>
    <name type="common">Orbweaver spider</name>
    <name type="synonym">Epeira ventricosa</name>
    <dbReference type="NCBI Taxonomy" id="182803"/>
    <lineage>
        <taxon>Eukaryota</taxon>
        <taxon>Metazoa</taxon>
        <taxon>Ecdysozoa</taxon>
        <taxon>Arthropoda</taxon>
        <taxon>Chelicerata</taxon>
        <taxon>Arachnida</taxon>
        <taxon>Araneae</taxon>
        <taxon>Araneomorphae</taxon>
        <taxon>Entelegynae</taxon>
        <taxon>Araneoidea</taxon>
        <taxon>Araneidae</taxon>
        <taxon>Araneus</taxon>
    </lineage>
</organism>
<dbReference type="InterPro" id="IPR043502">
    <property type="entry name" value="DNA/RNA_pol_sf"/>
</dbReference>
<proteinExistence type="predicted"/>
<dbReference type="OrthoDB" id="6429476at2759"/>
<gene>
    <name evidence="2" type="primary">TY3B-I_61</name>
    <name evidence="2" type="ORF">AVEN_84971_1</name>
</gene>
<dbReference type="Gene3D" id="3.30.70.270">
    <property type="match status" value="1"/>
</dbReference>
<dbReference type="Proteomes" id="UP000499080">
    <property type="component" value="Unassembled WGS sequence"/>
</dbReference>
<evidence type="ECO:0000259" key="1">
    <source>
        <dbReference type="PROSITE" id="PS50994"/>
    </source>
</evidence>
<dbReference type="EMBL" id="BGPR01000128">
    <property type="protein sequence ID" value="GBL97273.1"/>
    <property type="molecule type" value="Genomic_DNA"/>
</dbReference>
<comment type="caution">
    <text evidence="2">The sequence shown here is derived from an EMBL/GenBank/DDBJ whole genome shotgun (WGS) entry which is preliminary data.</text>
</comment>
<dbReference type="GO" id="GO:0071897">
    <property type="term" value="P:DNA biosynthetic process"/>
    <property type="evidence" value="ECO:0007669"/>
    <property type="project" value="UniProtKB-ARBA"/>
</dbReference>
<dbReference type="Pfam" id="PF00665">
    <property type="entry name" value="rve"/>
    <property type="match status" value="1"/>
</dbReference>
<dbReference type="CDD" id="cd01647">
    <property type="entry name" value="RT_LTR"/>
    <property type="match status" value="1"/>
</dbReference>
<evidence type="ECO:0000313" key="3">
    <source>
        <dbReference type="Proteomes" id="UP000499080"/>
    </source>
</evidence>
<keyword evidence="3" id="KW-1185">Reference proteome</keyword>
<dbReference type="PROSITE" id="PS50994">
    <property type="entry name" value="INTEGRASE"/>
    <property type="match status" value="1"/>
</dbReference>
<dbReference type="GO" id="GO:0003676">
    <property type="term" value="F:nucleic acid binding"/>
    <property type="evidence" value="ECO:0007669"/>
    <property type="project" value="InterPro"/>
</dbReference>
<reference evidence="2 3" key="1">
    <citation type="journal article" date="2019" name="Sci. Rep.">
        <title>Orb-weaving spider Araneus ventricosus genome elucidates the spidroin gene catalogue.</title>
        <authorList>
            <person name="Kono N."/>
            <person name="Nakamura H."/>
            <person name="Ohtoshi R."/>
            <person name="Moran D.A.P."/>
            <person name="Shinohara A."/>
            <person name="Yoshida Y."/>
            <person name="Fujiwara M."/>
            <person name="Mori M."/>
            <person name="Tomita M."/>
            <person name="Arakawa K."/>
        </authorList>
    </citation>
    <scope>NUCLEOTIDE SEQUENCE [LARGE SCALE GENOMIC DNA]</scope>
</reference>
<dbReference type="Pfam" id="PF00078">
    <property type="entry name" value="RVT_1"/>
    <property type="match status" value="1"/>
</dbReference>
<evidence type="ECO:0000313" key="2">
    <source>
        <dbReference type="EMBL" id="GBL97273.1"/>
    </source>
</evidence>
<dbReference type="GO" id="GO:0015074">
    <property type="term" value="P:DNA integration"/>
    <property type="evidence" value="ECO:0007669"/>
    <property type="project" value="InterPro"/>
</dbReference>
<dbReference type="Gene3D" id="3.10.10.10">
    <property type="entry name" value="HIV Type 1 Reverse Transcriptase, subunit A, domain 1"/>
    <property type="match status" value="1"/>
</dbReference>
<dbReference type="Gene3D" id="3.30.420.10">
    <property type="entry name" value="Ribonuclease H-like superfamily/Ribonuclease H"/>
    <property type="match status" value="1"/>
</dbReference>
<dbReference type="InterPro" id="IPR036397">
    <property type="entry name" value="RNaseH_sf"/>
</dbReference>
<sequence length="199" mass="22811">MTIGIIRPSKSPWSSPLHMVKKANGDWRPCSDYCGLNAVTVPDRYPVTYIQDCTQLLEGKTIFSILDLSRAYHQIPVFPDDIPQTAITTPFGLFKHTNSPLQNFNLPDHRFDHIHVDLVGPLPPPDGFRYLLTCIDRYTRWPEAIPIEDMTAETVAKCLVTHWISRFGVPSVIPSDQGRHINIKVIRHLIFDVWYHQDP</sequence>
<dbReference type="SUPFAM" id="SSF56672">
    <property type="entry name" value="DNA/RNA polymerases"/>
    <property type="match status" value="1"/>
</dbReference>
<name>A0A4Y2BZE7_ARAVE</name>
<feature type="domain" description="Integrase catalytic" evidence="1">
    <location>
        <begin position="103"/>
        <end position="199"/>
    </location>
</feature>
<dbReference type="PANTHER" id="PTHR37984:SF15">
    <property type="entry name" value="INTEGRASE CATALYTIC DOMAIN-CONTAINING PROTEIN"/>
    <property type="match status" value="1"/>
</dbReference>
<dbReference type="InterPro" id="IPR043128">
    <property type="entry name" value="Rev_trsase/Diguanyl_cyclase"/>
</dbReference>
<accession>A0A4Y2BZE7</accession>